<dbReference type="InterPro" id="IPR011047">
    <property type="entry name" value="Quinoprotein_ADH-like_sf"/>
</dbReference>
<evidence type="ECO:0000256" key="1">
    <source>
        <dbReference type="SAM" id="MobiDB-lite"/>
    </source>
</evidence>
<dbReference type="Proteomes" id="UP000218231">
    <property type="component" value="Unassembled WGS sequence"/>
</dbReference>
<proteinExistence type="predicted"/>
<name>A0A2A2K0F9_9BILA</name>
<dbReference type="PANTHER" id="PTHR34512">
    <property type="entry name" value="CELL SURFACE PROTEIN"/>
    <property type="match status" value="1"/>
</dbReference>
<comment type="caution">
    <text evidence="4">The sequence shown here is derived from an EMBL/GenBank/DDBJ whole genome shotgun (WGS) entry which is preliminary data.</text>
</comment>
<accession>A0A2A2K0F9</accession>
<dbReference type="PROSITE" id="PS51257">
    <property type="entry name" value="PROKAR_LIPOPROTEIN"/>
    <property type="match status" value="1"/>
</dbReference>
<evidence type="ECO:0000256" key="2">
    <source>
        <dbReference type="SAM" id="SignalP"/>
    </source>
</evidence>
<evidence type="ECO:0000259" key="3">
    <source>
        <dbReference type="Pfam" id="PF13360"/>
    </source>
</evidence>
<feature type="signal peptide" evidence="2">
    <location>
        <begin position="1"/>
        <end position="35"/>
    </location>
</feature>
<feature type="chain" id="PRO_5012087429" description="Pyrrolo-quinoline quinone repeat domain-containing protein" evidence="2">
    <location>
        <begin position="36"/>
        <end position="475"/>
    </location>
</feature>
<dbReference type="AlphaFoldDB" id="A0A2A2K0F9"/>
<sequence>MLRRPFTRMVIIGGYMKYSKLGLLPLLALVTACGGSDGSSAGGAVSVTPAPSPAPTPAPTPTPTPAPTPTPTPAPTPTPTPTSATLPISSPIPSDGNWSTLQGDPGHTGYVAGSYTAAKFADAWTITTPKPPSDVAARAGSVFYNVLQADGHIYTQAVSTTSGASLWGFDLGGNNVYPNTMPFGPAYANGRVISMAPNNTSSAAPFQVINASNGGYVSTVTYDAQFSNGSVVTPVGDELFFTSGYYGNVVFAANAATGDKIWRNLDSTQYGGYVMQGESVAVDQKYVYFFRVGSLSILGRDGNLLQSIQNPFFSQNYISYFGEYDGAPMLDGNGHVFTYADNYMFGKSLPLIGFALNAAKPMWRTSYSYTGQPAVRGGKIYAVRSSSTMVDVIDVLTGLVTSSINVGGSGNLTSNVVVTDSHLFVANAATTFAVDLNGGNPAPTWTTAFGGNLAITPDGYLIISTKTGLHAVKLK</sequence>
<evidence type="ECO:0000313" key="4">
    <source>
        <dbReference type="EMBL" id="PAV67370.1"/>
    </source>
</evidence>
<protein>
    <recommendedName>
        <fullName evidence="3">Pyrrolo-quinoline quinone repeat domain-containing protein</fullName>
    </recommendedName>
</protein>
<dbReference type="Pfam" id="PF13360">
    <property type="entry name" value="PQQ_2"/>
    <property type="match status" value="1"/>
</dbReference>
<gene>
    <name evidence="4" type="ORF">WR25_11062</name>
</gene>
<organism evidence="4 5">
    <name type="scientific">Diploscapter pachys</name>
    <dbReference type="NCBI Taxonomy" id="2018661"/>
    <lineage>
        <taxon>Eukaryota</taxon>
        <taxon>Metazoa</taxon>
        <taxon>Ecdysozoa</taxon>
        <taxon>Nematoda</taxon>
        <taxon>Chromadorea</taxon>
        <taxon>Rhabditida</taxon>
        <taxon>Rhabditina</taxon>
        <taxon>Rhabditomorpha</taxon>
        <taxon>Rhabditoidea</taxon>
        <taxon>Rhabditidae</taxon>
        <taxon>Diploscapter</taxon>
    </lineage>
</organism>
<feature type="domain" description="Pyrrolo-quinoline quinone repeat" evidence="3">
    <location>
        <begin position="156"/>
        <end position="388"/>
    </location>
</feature>
<feature type="compositionally biased region" description="Low complexity" evidence="1">
    <location>
        <begin position="81"/>
        <end position="94"/>
    </location>
</feature>
<dbReference type="Gene3D" id="2.130.10.10">
    <property type="entry name" value="YVTN repeat-like/Quinoprotein amine dehydrogenase"/>
    <property type="match status" value="1"/>
</dbReference>
<dbReference type="InterPro" id="IPR015943">
    <property type="entry name" value="WD40/YVTN_repeat-like_dom_sf"/>
</dbReference>
<dbReference type="SUPFAM" id="SSF50998">
    <property type="entry name" value="Quinoprotein alcohol dehydrogenase-like"/>
    <property type="match status" value="1"/>
</dbReference>
<keyword evidence="2" id="KW-0732">Signal</keyword>
<evidence type="ECO:0000313" key="5">
    <source>
        <dbReference type="Proteomes" id="UP000218231"/>
    </source>
</evidence>
<dbReference type="PANTHER" id="PTHR34512:SF30">
    <property type="entry name" value="OUTER MEMBRANE PROTEIN ASSEMBLY FACTOR BAMB"/>
    <property type="match status" value="1"/>
</dbReference>
<reference evidence="4 5" key="1">
    <citation type="journal article" date="2017" name="Curr. Biol.">
        <title>Genome architecture and evolution of a unichromosomal asexual nematode.</title>
        <authorList>
            <person name="Fradin H."/>
            <person name="Zegar C."/>
            <person name="Gutwein M."/>
            <person name="Lucas J."/>
            <person name="Kovtun M."/>
            <person name="Corcoran D."/>
            <person name="Baugh L.R."/>
            <person name="Kiontke K."/>
            <person name="Gunsalus K."/>
            <person name="Fitch D.H."/>
            <person name="Piano F."/>
        </authorList>
    </citation>
    <scope>NUCLEOTIDE SEQUENCE [LARGE SCALE GENOMIC DNA]</scope>
    <source>
        <strain evidence="4">PF1309</strain>
    </source>
</reference>
<feature type="region of interest" description="Disordered" evidence="1">
    <location>
        <begin position="38"/>
        <end position="105"/>
    </location>
</feature>
<dbReference type="EMBL" id="LIAE01009939">
    <property type="protein sequence ID" value="PAV67370.1"/>
    <property type="molecule type" value="Genomic_DNA"/>
</dbReference>
<dbReference type="InterPro" id="IPR002372">
    <property type="entry name" value="PQQ_rpt_dom"/>
</dbReference>
<keyword evidence="5" id="KW-1185">Reference proteome</keyword>
<feature type="compositionally biased region" description="Pro residues" evidence="1">
    <location>
        <begin position="50"/>
        <end position="80"/>
    </location>
</feature>